<dbReference type="PANTHER" id="PTHR45663">
    <property type="entry name" value="GEO12009P1"/>
    <property type="match status" value="1"/>
</dbReference>
<feature type="signal peptide" evidence="1">
    <location>
        <begin position="1"/>
        <end position="29"/>
    </location>
</feature>
<evidence type="ECO:0000313" key="4">
    <source>
        <dbReference type="Proteomes" id="UP000539642"/>
    </source>
</evidence>
<gene>
    <name evidence="3" type="ORF">HNQ81_000375</name>
</gene>
<protein>
    <submittedName>
        <fullName evidence="3">Thioredoxin 1</fullName>
    </submittedName>
</protein>
<dbReference type="AlphaFoldDB" id="A0A840UVC0"/>
<keyword evidence="4" id="KW-1185">Reference proteome</keyword>
<dbReference type="GO" id="GO:0005829">
    <property type="term" value="C:cytosol"/>
    <property type="evidence" value="ECO:0007669"/>
    <property type="project" value="TreeGrafter"/>
</dbReference>
<proteinExistence type="predicted"/>
<dbReference type="Gene3D" id="3.40.30.10">
    <property type="entry name" value="Glutaredoxin"/>
    <property type="match status" value="1"/>
</dbReference>
<dbReference type="GO" id="GO:0045454">
    <property type="term" value="P:cell redox homeostasis"/>
    <property type="evidence" value="ECO:0007669"/>
    <property type="project" value="TreeGrafter"/>
</dbReference>
<feature type="domain" description="Thioredoxin" evidence="2">
    <location>
        <begin position="16"/>
        <end position="131"/>
    </location>
</feature>
<evidence type="ECO:0000259" key="2">
    <source>
        <dbReference type="PROSITE" id="PS51352"/>
    </source>
</evidence>
<dbReference type="InterPro" id="IPR036249">
    <property type="entry name" value="Thioredoxin-like_sf"/>
</dbReference>
<dbReference type="Proteomes" id="UP000539642">
    <property type="component" value="Unassembled WGS sequence"/>
</dbReference>
<evidence type="ECO:0000256" key="1">
    <source>
        <dbReference type="SAM" id="SignalP"/>
    </source>
</evidence>
<sequence length="132" mass="14422">MNTSFAVRTIKMLIATACLLLLPATEIFAAGNGGIQEIPVPGKVTLAELGSTRCIPCKLMMPIMEELKQEYNGRLAVVFVDIMEHPGTGQKFNIMSIPTQIFFDADGKEVLRHVGFMEKAAIVAELEKLGLK</sequence>
<dbReference type="GO" id="GO:0015035">
    <property type="term" value="F:protein-disulfide reductase activity"/>
    <property type="evidence" value="ECO:0007669"/>
    <property type="project" value="TreeGrafter"/>
</dbReference>
<dbReference type="SUPFAM" id="SSF52833">
    <property type="entry name" value="Thioredoxin-like"/>
    <property type="match status" value="1"/>
</dbReference>
<dbReference type="RefSeq" id="WP_337833408.1">
    <property type="nucleotide sequence ID" value="NZ_JACHEO010000001.1"/>
</dbReference>
<organism evidence="3 4">
    <name type="scientific">Desulfoprunum benzoelyticum</name>
    <dbReference type="NCBI Taxonomy" id="1506996"/>
    <lineage>
        <taxon>Bacteria</taxon>
        <taxon>Pseudomonadati</taxon>
        <taxon>Thermodesulfobacteriota</taxon>
        <taxon>Desulfobulbia</taxon>
        <taxon>Desulfobulbales</taxon>
        <taxon>Desulfobulbaceae</taxon>
        <taxon>Desulfoprunum</taxon>
    </lineage>
</organism>
<dbReference type="Pfam" id="PF00085">
    <property type="entry name" value="Thioredoxin"/>
    <property type="match status" value="1"/>
</dbReference>
<feature type="chain" id="PRO_5032636838" evidence="1">
    <location>
        <begin position="30"/>
        <end position="132"/>
    </location>
</feature>
<dbReference type="EMBL" id="JACHEO010000001">
    <property type="protein sequence ID" value="MBB5346668.1"/>
    <property type="molecule type" value="Genomic_DNA"/>
</dbReference>
<accession>A0A840UVC0</accession>
<dbReference type="PROSITE" id="PS51352">
    <property type="entry name" value="THIOREDOXIN_2"/>
    <property type="match status" value="1"/>
</dbReference>
<reference evidence="3 4" key="1">
    <citation type="submission" date="2020-08" db="EMBL/GenBank/DDBJ databases">
        <title>Genomic Encyclopedia of Type Strains, Phase IV (KMG-IV): sequencing the most valuable type-strain genomes for metagenomic binning, comparative biology and taxonomic classification.</title>
        <authorList>
            <person name="Goeker M."/>
        </authorList>
    </citation>
    <scope>NUCLEOTIDE SEQUENCE [LARGE SCALE GENOMIC DNA]</scope>
    <source>
        <strain evidence="3 4">DSM 28570</strain>
    </source>
</reference>
<keyword evidence="1" id="KW-0732">Signal</keyword>
<dbReference type="InterPro" id="IPR013766">
    <property type="entry name" value="Thioredoxin_domain"/>
</dbReference>
<name>A0A840UVC0_9BACT</name>
<dbReference type="CDD" id="cd02947">
    <property type="entry name" value="TRX_family"/>
    <property type="match status" value="1"/>
</dbReference>
<comment type="caution">
    <text evidence="3">The sequence shown here is derived from an EMBL/GenBank/DDBJ whole genome shotgun (WGS) entry which is preliminary data.</text>
</comment>
<evidence type="ECO:0000313" key="3">
    <source>
        <dbReference type="EMBL" id="MBB5346668.1"/>
    </source>
</evidence>
<dbReference type="PANTHER" id="PTHR45663:SF11">
    <property type="entry name" value="GEO12009P1"/>
    <property type="match status" value="1"/>
</dbReference>